<comment type="caution">
    <text evidence="1">The sequence shown here is derived from an EMBL/GenBank/DDBJ whole genome shotgun (WGS) entry which is preliminary data.</text>
</comment>
<organism evidence="1 2">
    <name type="scientific">Sphingobium olei</name>
    <dbReference type="NCBI Taxonomy" id="420955"/>
    <lineage>
        <taxon>Bacteria</taxon>
        <taxon>Pseudomonadati</taxon>
        <taxon>Pseudomonadota</taxon>
        <taxon>Alphaproteobacteria</taxon>
        <taxon>Sphingomonadales</taxon>
        <taxon>Sphingomonadaceae</taxon>
        <taxon>Sphingobium</taxon>
    </lineage>
</organism>
<proteinExistence type="predicted"/>
<name>A0ABW3NYZ8_9SPHN</name>
<gene>
    <name evidence="1" type="ORF">ACFQ24_12375</name>
</gene>
<evidence type="ECO:0000313" key="1">
    <source>
        <dbReference type="EMBL" id="MFD1105661.1"/>
    </source>
</evidence>
<accession>A0ABW3NYZ8</accession>
<protein>
    <recommendedName>
        <fullName evidence="3">Transposase</fullName>
    </recommendedName>
</protein>
<sequence length="102" mass="11357">MNREAPQTDTAADPAIPDRAHSADLLIMLGQVLRAISDVLDGIKDKRRGSLTARRLISILLFFISALLREVRAKQHISRPRYRATATFDRALVAPPSRWAAP</sequence>
<evidence type="ECO:0000313" key="2">
    <source>
        <dbReference type="Proteomes" id="UP001597203"/>
    </source>
</evidence>
<reference evidence="2" key="1">
    <citation type="journal article" date="2019" name="Int. J. Syst. Evol. Microbiol.">
        <title>The Global Catalogue of Microorganisms (GCM) 10K type strain sequencing project: providing services to taxonomists for standard genome sequencing and annotation.</title>
        <authorList>
            <consortium name="The Broad Institute Genomics Platform"/>
            <consortium name="The Broad Institute Genome Sequencing Center for Infectious Disease"/>
            <person name="Wu L."/>
            <person name="Ma J."/>
        </authorList>
    </citation>
    <scope>NUCLEOTIDE SEQUENCE [LARGE SCALE GENOMIC DNA]</scope>
    <source>
        <strain evidence="2">CCUG 54329</strain>
    </source>
</reference>
<keyword evidence="2" id="KW-1185">Reference proteome</keyword>
<dbReference type="EMBL" id="JBHTLS010000126">
    <property type="protein sequence ID" value="MFD1105661.1"/>
    <property type="molecule type" value="Genomic_DNA"/>
</dbReference>
<dbReference type="RefSeq" id="WP_380911620.1">
    <property type="nucleotide sequence ID" value="NZ_JBHTLS010000126.1"/>
</dbReference>
<dbReference type="Proteomes" id="UP001597203">
    <property type="component" value="Unassembled WGS sequence"/>
</dbReference>
<evidence type="ECO:0008006" key="3">
    <source>
        <dbReference type="Google" id="ProtNLM"/>
    </source>
</evidence>